<proteinExistence type="predicted"/>
<name>A0A448ZQ95_9STRA</name>
<dbReference type="Proteomes" id="UP000291116">
    <property type="component" value="Unassembled WGS sequence"/>
</dbReference>
<reference evidence="1 2" key="1">
    <citation type="submission" date="2019-01" db="EMBL/GenBank/DDBJ databases">
        <authorList>
            <person name="Ferrante I. M."/>
        </authorList>
    </citation>
    <scope>NUCLEOTIDE SEQUENCE [LARGE SCALE GENOMIC DNA]</scope>
    <source>
        <strain evidence="1 2">B856</strain>
    </source>
</reference>
<gene>
    <name evidence="1" type="ORF">PSNMU_V1.4_AUG-EV-PASAV3_0113050</name>
</gene>
<protein>
    <submittedName>
        <fullName evidence="1">Uncharacterized protein</fullName>
    </submittedName>
</protein>
<evidence type="ECO:0000313" key="1">
    <source>
        <dbReference type="EMBL" id="VEU44221.1"/>
    </source>
</evidence>
<sequence length="102" mass="11416">MDANPLSITSVSTAKVPRAALPPSVVDSADSPSSFLPQIGSLKSRTPSMRAISALHLVHEYWRPSIIVEHIAVDRILHWAKIVNMPAEMFRRLMKLRMFIDP</sequence>
<accession>A0A448ZQ95</accession>
<evidence type="ECO:0000313" key="2">
    <source>
        <dbReference type="Proteomes" id="UP000291116"/>
    </source>
</evidence>
<dbReference type="EMBL" id="CAACVS010000631">
    <property type="protein sequence ID" value="VEU44221.1"/>
    <property type="molecule type" value="Genomic_DNA"/>
</dbReference>
<organism evidence="1 2">
    <name type="scientific">Pseudo-nitzschia multistriata</name>
    <dbReference type="NCBI Taxonomy" id="183589"/>
    <lineage>
        <taxon>Eukaryota</taxon>
        <taxon>Sar</taxon>
        <taxon>Stramenopiles</taxon>
        <taxon>Ochrophyta</taxon>
        <taxon>Bacillariophyta</taxon>
        <taxon>Bacillariophyceae</taxon>
        <taxon>Bacillariophycidae</taxon>
        <taxon>Bacillariales</taxon>
        <taxon>Bacillariaceae</taxon>
        <taxon>Pseudo-nitzschia</taxon>
    </lineage>
</organism>
<dbReference type="AlphaFoldDB" id="A0A448ZQ95"/>
<keyword evidence="2" id="KW-1185">Reference proteome</keyword>